<evidence type="ECO:0000256" key="1">
    <source>
        <dbReference type="SAM" id="MobiDB-lite"/>
    </source>
</evidence>
<dbReference type="Proteomes" id="UP000284706">
    <property type="component" value="Unassembled WGS sequence"/>
</dbReference>
<feature type="region of interest" description="Disordered" evidence="1">
    <location>
        <begin position="76"/>
        <end position="127"/>
    </location>
</feature>
<dbReference type="EMBL" id="NHYE01005298">
    <property type="protein sequence ID" value="PPQ74981.1"/>
    <property type="molecule type" value="Genomic_DNA"/>
</dbReference>
<evidence type="ECO:0000313" key="2">
    <source>
        <dbReference type="EMBL" id="PPQ74981.1"/>
    </source>
</evidence>
<proteinExistence type="predicted"/>
<keyword evidence="3" id="KW-1185">Reference proteome</keyword>
<accession>A0A409W911</accession>
<gene>
    <name evidence="2" type="ORF">CVT26_011692</name>
</gene>
<sequence>GHGHTANDTTTDTGQKNSKITQGTGTPRADGRRREKVKSWKGIGYRGSRIRSRLVLSCRALPGRGCNYPDQQGINIRKEIEPRRGREKNTVGEDLRTPSGKKRDGKPKQGKLKGRQPGRKGRPKRKFNVQRQRWGMCYAGSYDHEIPGTIRFPAPELRTEIHSEFGDAVRFLWGDRRYFSCGFGEEASTSEMRTHLAMRYEPGIQYPANHESRRRRHEINPQSTNADAVQIPRVIKPRGISRGEATELLQVLPSQATGHGTNNPILACLPVFLSSYFLRVLRSFLPYRTVPYRIQTKVK</sequence>
<feature type="compositionally biased region" description="Polar residues" evidence="1">
    <location>
        <begin position="1"/>
        <end position="25"/>
    </location>
</feature>
<evidence type="ECO:0000313" key="3">
    <source>
        <dbReference type="Proteomes" id="UP000284706"/>
    </source>
</evidence>
<dbReference type="AlphaFoldDB" id="A0A409W911"/>
<comment type="caution">
    <text evidence="2">The sequence shown here is derived from an EMBL/GenBank/DDBJ whole genome shotgun (WGS) entry which is preliminary data.</text>
</comment>
<feature type="compositionally biased region" description="Basic and acidic residues" evidence="1">
    <location>
        <begin position="76"/>
        <end position="96"/>
    </location>
</feature>
<organism evidence="2 3">
    <name type="scientific">Gymnopilus dilepis</name>
    <dbReference type="NCBI Taxonomy" id="231916"/>
    <lineage>
        <taxon>Eukaryota</taxon>
        <taxon>Fungi</taxon>
        <taxon>Dikarya</taxon>
        <taxon>Basidiomycota</taxon>
        <taxon>Agaricomycotina</taxon>
        <taxon>Agaricomycetes</taxon>
        <taxon>Agaricomycetidae</taxon>
        <taxon>Agaricales</taxon>
        <taxon>Agaricineae</taxon>
        <taxon>Hymenogastraceae</taxon>
        <taxon>Gymnopilus</taxon>
    </lineage>
</organism>
<feature type="compositionally biased region" description="Basic residues" evidence="1">
    <location>
        <begin position="99"/>
        <end position="127"/>
    </location>
</feature>
<reference evidence="2 3" key="1">
    <citation type="journal article" date="2018" name="Evol. Lett.">
        <title>Horizontal gene cluster transfer increased hallucinogenic mushroom diversity.</title>
        <authorList>
            <person name="Reynolds H.T."/>
            <person name="Vijayakumar V."/>
            <person name="Gluck-Thaler E."/>
            <person name="Korotkin H.B."/>
            <person name="Matheny P.B."/>
            <person name="Slot J.C."/>
        </authorList>
    </citation>
    <scope>NUCLEOTIDE SEQUENCE [LARGE SCALE GENOMIC DNA]</scope>
    <source>
        <strain evidence="2 3">SRW20</strain>
    </source>
</reference>
<feature type="region of interest" description="Disordered" evidence="1">
    <location>
        <begin position="1"/>
        <end position="44"/>
    </location>
</feature>
<dbReference type="InParanoid" id="A0A409W911"/>
<feature type="non-terminal residue" evidence="2">
    <location>
        <position position="1"/>
    </location>
</feature>
<protein>
    <submittedName>
        <fullName evidence="2">Uncharacterized protein</fullName>
    </submittedName>
</protein>
<name>A0A409W911_9AGAR</name>